<dbReference type="SUPFAM" id="SSF55729">
    <property type="entry name" value="Acyl-CoA N-acyltransferases (Nat)"/>
    <property type="match status" value="1"/>
</dbReference>
<proteinExistence type="predicted"/>
<dbReference type="PROSITE" id="PS51186">
    <property type="entry name" value="GNAT"/>
    <property type="match status" value="1"/>
</dbReference>
<protein>
    <submittedName>
        <fullName evidence="3">N-acetylglutamate synthase-like GNAT family acetyltransferase</fullName>
    </submittedName>
</protein>
<keyword evidence="1" id="KW-0808">Transferase</keyword>
<gene>
    <name evidence="3" type="ORF">J2R99_001768</name>
</gene>
<dbReference type="RefSeq" id="WP_307154068.1">
    <property type="nucleotide sequence ID" value="NZ_JAUSUK010000001.1"/>
</dbReference>
<accession>A0ABU0C5Y1</accession>
<dbReference type="PANTHER" id="PTHR13947:SF37">
    <property type="entry name" value="LD18367P"/>
    <property type="match status" value="1"/>
</dbReference>
<comment type="caution">
    <text evidence="3">The sequence shown here is derived from an EMBL/GenBank/DDBJ whole genome shotgun (WGS) entry which is preliminary data.</text>
</comment>
<organism evidence="3 4">
    <name type="scientific">Rhodopseudomonas julia</name>
    <dbReference type="NCBI Taxonomy" id="200617"/>
    <lineage>
        <taxon>Bacteria</taxon>
        <taxon>Pseudomonadati</taxon>
        <taxon>Pseudomonadota</taxon>
        <taxon>Alphaproteobacteria</taxon>
        <taxon>Hyphomicrobiales</taxon>
        <taxon>Nitrobacteraceae</taxon>
        <taxon>Rhodopseudomonas</taxon>
    </lineage>
</organism>
<dbReference type="InterPro" id="IPR016181">
    <property type="entry name" value="Acyl_CoA_acyltransferase"/>
</dbReference>
<evidence type="ECO:0000259" key="2">
    <source>
        <dbReference type="PROSITE" id="PS51186"/>
    </source>
</evidence>
<dbReference type="Pfam" id="PF00583">
    <property type="entry name" value="Acetyltransf_1"/>
    <property type="match status" value="1"/>
</dbReference>
<dbReference type="InterPro" id="IPR050769">
    <property type="entry name" value="NAT_camello-type"/>
</dbReference>
<dbReference type="PANTHER" id="PTHR13947">
    <property type="entry name" value="GNAT FAMILY N-ACETYLTRANSFERASE"/>
    <property type="match status" value="1"/>
</dbReference>
<evidence type="ECO:0000256" key="1">
    <source>
        <dbReference type="ARBA" id="ARBA00022679"/>
    </source>
</evidence>
<keyword evidence="4" id="KW-1185">Reference proteome</keyword>
<dbReference type="Proteomes" id="UP001230253">
    <property type="component" value="Unassembled WGS sequence"/>
</dbReference>
<name>A0ABU0C5Y1_9BRAD</name>
<sequence>MPVTISPYEKADQQGVLDLILPIQQREFAIPITLDEQPDLCAIESFYRVGKGDFWVAKEGERVVGTIALKDIGDNQAALRKMFVAATHRGRPHAVSSRLLQTALAAAAERGLAEIFLGTTAKFLAAHRFYEKNGFAEIDKTELPPSFPLVDVDTKFYRIAIPPLPATPDSGDRHLPASG</sequence>
<evidence type="ECO:0000313" key="3">
    <source>
        <dbReference type="EMBL" id="MDQ0325919.1"/>
    </source>
</evidence>
<dbReference type="InterPro" id="IPR000182">
    <property type="entry name" value="GNAT_dom"/>
</dbReference>
<feature type="domain" description="N-acetyltransferase" evidence="2">
    <location>
        <begin position="3"/>
        <end position="162"/>
    </location>
</feature>
<evidence type="ECO:0000313" key="4">
    <source>
        <dbReference type="Proteomes" id="UP001230253"/>
    </source>
</evidence>
<dbReference type="EMBL" id="JAUSUK010000001">
    <property type="protein sequence ID" value="MDQ0325919.1"/>
    <property type="molecule type" value="Genomic_DNA"/>
</dbReference>
<reference evidence="3 4" key="1">
    <citation type="submission" date="2023-07" db="EMBL/GenBank/DDBJ databases">
        <title>Genomic Encyclopedia of Type Strains, Phase IV (KMG-IV): sequencing the most valuable type-strain genomes for metagenomic binning, comparative biology and taxonomic classification.</title>
        <authorList>
            <person name="Goeker M."/>
        </authorList>
    </citation>
    <scope>NUCLEOTIDE SEQUENCE [LARGE SCALE GENOMIC DNA]</scope>
    <source>
        <strain evidence="3 4">DSM 11549</strain>
    </source>
</reference>
<dbReference type="Gene3D" id="3.40.630.30">
    <property type="match status" value="1"/>
</dbReference>